<dbReference type="EMBL" id="QLLM01000004">
    <property type="protein sequence ID" value="RAJ06419.1"/>
    <property type="molecule type" value="Genomic_DNA"/>
</dbReference>
<name>A0AAX1PKX2_AERSA</name>
<dbReference type="AlphaFoldDB" id="A0AAX1PKX2"/>
<dbReference type="InterPro" id="IPR024370">
    <property type="entry name" value="PBP_domain"/>
</dbReference>
<feature type="domain" description="PBP" evidence="2">
    <location>
        <begin position="36"/>
        <end position="260"/>
    </location>
</feature>
<comment type="caution">
    <text evidence="3">The sequence shown here is derived from an EMBL/GenBank/DDBJ whole genome shotgun (WGS) entry which is preliminary data.</text>
</comment>
<dbReference type="PANTHER" id="PTHR37945:SF1">
    <property type="entry name" value="EXTRACELLULAR TUNGSTATE BINDING PROTEIN"/>
    <property type="match status" value="1"/>
</dbReference>
<feature type="signal peptide" evidence="1">
    <location>
        <begin position="1"/>
        <end position="34"/>
    </location>
</feature>
<keyword evidence="1" id="KW-0732">Signal</keyword>
<evidence type="ECO:0000256" key="1">
    <source>
        <dbReference type="SAM" id="SignalP"/>
    </source>
</evidence>
<dbReference type="PANTHER" id="PTHR37945">
    <property type="entry name" value="EXTRACELLULAR TUNGSTATE BINDING PROTEIN"/>
    <property type="match status" value="1"/>
</dbReference>
<reference evidence="3 4" key="1">
    <citation type="submission" date="2018-06" db="EMBL/GenBank/DDBJ databases">
        <title>Freshwater and sediment microbial communities from various areas in North America, analyzing microbe dynamics in response to fracking.</title>
        <authorList>
            <person name="Lamendella R."/>
        </authorList>
    </citation>
    <scope>NUCLEOTIDE SEQUENCE [LARGE SCALE GENOMIC DNA]</scope>
    <source>
        <strain evidence="3 4">17</strain>
    </source>
</reference>
<dbReference type="Gene3D" id="3.40.190.10">
    <property type="entry name" value="Periplasmic binding protein-like II"/>
    <property type="match status" value="2"/>
</dbReference>
<gene>
    <name evidence="3" type="ORF">DEU50_104200</name>
</gene>
<organism evidence="3 4">
    <name type="scientific">Aeromonas salmonicida</name>
    <dbReference type="NCBI Taxonomy" id="645"/>
    <lineage>
        <taxon>Bacteria</taxon>
        <taxon>Pseudomonadati</taxon>
        <taxon>Pseudomonadota</taxon>
        <taxon>Gammaproteobacteria</taxon>
        <taxon>Aeromonadales</taxon>
        <taxon>Aeromonadaceae</taxon>
        <taxon>Aeromonas</taxon>
    </lineage>
</organism>
<evidence type="ECO:0000313" key="3">
    <source>
        <dbReference type="EMBL" id="RAJ06419.1"/>
    </source>
</evidence>
<dbReference type="InterPro" id="IPR052738">
    <property type="entry name" value="ABC-Tungstate_binding"/>
</dbReference>
<evidence type="ECO:0000313" key="4">
    <source>
        <dbReference type="Proteomes" id="UP000249422"/>
    </source>
</evidence>
<dbReference type="Proteomes" id="UP000249422">
    <property type="component" value="Unassembled WGS sequence"/>
</dbReference>
<sequence length="284" mass="30433">MNIMITGTVRKRLALALSTALLLSLSLLSTASHAESAKAPIRLATTTSTEQSGLLGWLLPQFTRETGYPVQVMAAGTGQSLKMGENGDADLVMTHAPSAEKAFVDAGFGIDPVHLMYNDFVIVGPSQDPAGLGKLHDAAKALQAIKDKGQTFISRGDESGTHIKEKTLWQAADVKPEFAGYKSIGQGMGPTLTMASELGAYTLTDRGTWLAYQSKLDLAVLLEGDKRLFNPYQVILVNPKRYPDLNTEGARTLKNWLVSEHGQTLIGDFKVAGQALFVADANGK</sequence>
<proteinExistence type="predicted"/>
<dbReference type="Pfam" id="PF12849">
    <property type="entry name" value="PBP_like_2"/>
    <property type="match status" value="1"/>
</dbReference>
<feature type="chain" id="PRO_5043757544" evidence="1">
    <location>
        <begin position="35"/>
        <end position="284"/>
    </location>
</feature>
<accession>A0AAX1PKX2</accession>
<protein>
    <submittedName>
        <fullName evidence="3">Tungstate transport system substrate-binding protein</fullName>
    </submittedName>
</protein>
<dbReference type="SUPFAM" id="SSF53850">
    <property type="entry name" value="Periplasmic binding protein-like II"/>
    <property type="match status" value="1"/>
</dbReference>
<evidence type="ECO:0000259" key="2">
    <source>
        <dbReference type="Pfam" id="PF12849"/>
    </source>
</evidence>